<accession>K8EE20</accession>
<dbReference type="GeneID" id="19016431"/>
<evidence type="ECO:0000313" key="3">
    <source>
        <dbReference type="EMBL" id="CCO16266.1"/>
    </source>
</evidence>
<evidence type="ECO:0000313" key="4">
    <source>
        <dbReference type="Proteomes" id="UP000198341"/>
    </source>
</evidence>
<feature type="chain" id="PRO_5003919149" evidence="2">
    <location>
        <begin position="30"/>
        <end position="470"/>
    </location>
</feature>
<keyword evidence="1" id="KW-0472">Membrane</keyword>
<dbReference type="AlphaFoldDB" id="K8EE20"/>
<feature type="transmembrane region" description="Helical" evidence="1">
    <location>
        <begin position="450"/>
        <end position="469"/>
    </location>
</feature>
<keyword evidence="1" id="KW-1133">Transmembrane helix</keyword>
<evidence type="ECO:0000256" key="1">
    <source>
        <dbReference type="SAM" id="Phobius"/>
    </source>
</evidence>
<protein>
    <submittedName>
        <fullName evidence="3">Uncharacterized protein</fullName>
    </submittedName>
</protein>
<organism evidence="3 4">
    <name type="scientific">Bathycoccus prasinos</name>
    <dbReference type="NCBI Taxonomy" id="41875"/>
    <lineage>
        <taxon>Eukaryota</taxon>
        <taxon>Viridiplantae</taxon>
        <taxon>Chlorophyta</taxon>
        <taxon>Mamiellophyceae</taxon>
        <taxon>Mamiellales</taxon>
        <taxon>Bathycoccaceae</taxon>
        <taxon>Bathycoccus</taxon>
    </lineage>
</organism>
<gene>
    <name evidence="3" type="ORF">Bathy04g04050</name>
</gene>
<keyword evidence="1" id="KW-0812">Transmembrane</keyword>
<dbReference type="RefSeq" id="XP_007513741.1">
    <property type="nucleotide sequence ID" value="XM_007513679.1"/>
</dbReference>
<sequence>MRQTVRLVPVMMMTVSAIVSISGPATVAGLTCPSESGCNRPRFKHSTLTIAPYAAVGSNEITYRESENFPSNLKQSVETGIDMAQKLLGKVSGVSVFLYESQSSTAQDASAYTDIDSAWCEATRSEITGYCSNDSTNREKAMEGENNVYASHRDACQSDCGKGAVGAVPMVITSGFANKEDGTYYDDVENQMTTFAIHEYTHAFQMHWGKHIPTWLMEGGAVFLEAVFSNDNSRAPRETFSGYFNSHILKKVRDIYSDQTNFANWLTKFGSDRKCGDSDPHPPPNIMPNEDVGAAGYYNVGALAVAFAINKANANYTANGGRTFIDFWTSTVARKGFWHSIDVVDNDYVFDDMVHWPSEVPEGKGWKKALCDFTGYATVEAFYADFEEFVAPNGEVKSAIDLAAILESDDSVDSLRSEFINAAATTSPNACEAAPPPPPGLLSVGSAATFLPLNTVFSLLLLFLGGFLVF</sequence>
<keyword evidence="2" id="KW-0732">Signal</keyword>
<evidence type="ECO:0000256" key="2">
    <source>
        <dbReference type="SAM" id="SignalP"/>
    </source>
</evidence>
<dbReference type="OrthoDB" id="10367892at2759"/>
<dbReference type="KEGG" id="bpg:Bathy04g04050"/>
<feature type="signal peptide" evidence="2">
    <location>
        <begin position="1"/>
        <end position="29"/>
    </location>
</feature>
<dbReference type="EMBL" id="FO082275">
    <property type="protein sequence ID" value="CCO16266.1"/>
    <property type="molecule type" value="Genomic_DNA"/>
</dbReference>
<reference evidence="3 4" key="1">
    <citation type="submission" date="2011-10" db="EMBL/GenBank/DDBJ databases">
        <authorList>
            <person name="Genoscope - CEA"/>
        </authorList>
    </citation>
    <scope>NUCLEOTIDE SEQUENCE [LARGE SCALE GENOMIC DNA]</scope>
    <source>
        <strain evidence="3 4">RCC 1105</strain>
    </source>
</reference>
<dbReference type="Proteomes" id="UP000198341">
    <property type="component" value="Chromosome 4"/>
</dbReference>
<proteinExistence type="predicted"/>
<keyword evidence="4" id="KW-1185">Reference proteome</keyword>
<name>K8EE20_9CHLO</name>